<proteinExistence type="predicted"/>
<dbReference type="InterPro" id="IPR052515">
    <property type="entry name" value="Gfo/Idh/MocA_Oxidoreductase"/>
</dbReference>
<dbReference type="Proteomes" id="UP001319861">
    <property type="component" value="Chromosome"/>
</dbReference>
<dbReference type="SUPFAM" id="SSF51735">
    <property type="entry name" value="NAD(P)-binding Rossmann-fold domains"/>
    <property type="match status" value="1"/>
</dbReference>
<dbReference type="InterPro" id="IPR000683">
    <property type="entry name" value="Gfo/Idh/MocA-like_OxRdtase_N"/>
</dbReference>
<evidence type="ECO:0000256" key="1">
    <source>
        <dbReference type="ARBA" id="ARBA00023027"/>
    </source>
</evidence>
<feature type="domain" description="GFO/IDH/MocA-like oxidoreductase" evidence="3">
    <location>
        <begin position="161"/>
        <end position="282"/>
    </location>
</feature>
<dbReference type="Pfam" id="PF01408">
    <property type="entry name" value="GFO_IDH_MocA"/>
    <property type="match status" value="1"/>
</dbReference>
<keyword evidence="5" id="KW-1185">Reference proteome</keyword>
<dbReference type="InterPro" id="IPR036291">
    <property type="entry name" value="NAD(P)-bd_dom_sf"/>
</dbReference>
<dbReference type="InterPro" id="IPR055170">
    <property type="entry name" value="GFO_IDH_MocA-like_dom"/>
</dbReference>
<accession>A0ABM7PRB2</accession>
<dbReference type="Pfam" id="PF22725">
    <property type="entry name" value="GFO_IDH_MocA_C3"/>
    <property type="match status" value="1"/>
</dbReference>
<evidence type="ECO:0000259" key="3">
    <source>
        <dbReference type="Pfam" id="PF22725"/>
    </source>
</evidence>
<evidence type="ECO:0000259" key="2">
    <source>
        <dbReference type="Pfam" id="PF01408"/>
    </source>
</evidence>
<gene>
    <name evidence="4" type="ORF">SCMU_05820</name>
</gene>
<dbReference type="PANTHER" id="PTHR43249">
    <property type="entry name" value="UDP-N-ACETYL-2-AMINO-2-DEOXY-D-GLUCURONATE OXIDASE"/>
    <property type="match status" value="1"/>
</dbReference>
<evidence type="ECO:0000313" key="5">
    <source>
        <dbReference type="Proteomes" id="UP001319861"/>
    </source>
</evidence>
<dbReference type="EMBL" id="AP024525">
    <property type="protein sequence ID" value="BCT74740.1"/>
    <property type="molecule type" value="Genomic_DNA"/>
</dbReference>
<name>A0ABM7PRB2_SINCY</name>
<sequence length="376" mass="38055">MNLMPTDPAPVPTVLVGAGSIARSHARAIDATPGLGLAAIVSRGGTTARTLADELALTGSPSRPRAVGSLGEALRRVRAPSVAEGAHDGARPLVVVATPTASHLALAEEAIAAGAHVLIEKPLDVDLAAARAFADRTRTATAAGQVISVVSQHRFDAASLAVRDAVRAGRLGRITSAVATVPWWRSPAYYAASPWRGTFAGDGGGALMNQGIHMLDLVVALLGRPTAVAAMAAQTLHPIEAEDTAGLLLRFESGALATMHASTSAYPGLAARLQVAGSLGSAVIENEALVYLHADPAEAAPDYGLYGGGNQLAAVAAAPRVDPTESPAGLARQYADVAAAIAEGRDPAVTVGDALVTLGVIEAAYRSARDGRTVGL</sequence>
<dbReference type="SUPFAM" id="SSF55347">
    <property type="entry name" value="Glyceraldehyde-3-phosphate dehydrogenase-like, C-terminal domain"/>
    <property type="match status" value="1"/>
</dbReference>
<dbReference type="PANTHER" id="PTHR43249:SF1">
    <property type="entry name" value="D-GLUCOSIDE 3-DEHYDROGENASE"/>
    <property type="match status" value="1"/>
</dbReference>
<feature type="domain" description="Gfo/Idh/MocA-like oxidoreductase N-terminal" evidence="2">
    <location>
        <begin position="14"/>
        <end position="139"/>
    </location>
</feature>
<dbReference type="Gene3D" id="3.30.360.10">
    <property type="entry name" value="Dihydrodipicolinate Reductase, domain 2"/>
    <property type="match status" value="1"/>
</dbReference>
<organism evidence="4 5">
    <name type="scientific">Sinomonas cyclohexanicum</name>
    <name type="common">Corynebacterium cyclohexanicum</name>
    <dbReference type="NCBI Taxonomy" id="322009"/>
    <lineage>
        <taxon>Bacteria</taxon>
        <taxon>Bacillati</taxon>
        <taxon>Actinomycetota</taxon>
        <taxon>Actinomycetes</taxon>
        <taxon>Micrococcales</taxon>
        <taxon>Micrococcaceae</taxon>
        <taxon>Sinomonas</taxon>
    </lineage>
</organism>
<reference evidence="4 5" key="1">
    <citation type="journal article" date="2021" name="J. Biosci. Bioeng.">
        <title>Identification and characterization of a chc gene cluster responsible for the aromatization pathway of cyclohexanecarboxylate degradation in Sinomonas cyclohexanicum ATCC 51369.</title>
        <authorList>
            <person name="Yamamoto T."/>
            <person name="Hasegawa Y."/>
            <person name="Lau P.C.K."/>
            <person name="Iwaki H."/>
        </authorList>
    </citation>
    <scope>NUCLEOTIDE SEQUENCE [LARGE SCALE GENOMIC DNA]</scope>
    <source>
        <strain evidence="4 5">ATCC 51369</strain>
    </source>
</reference>
<protein>
    <submittedName>
        <fullName evidence="4">Oxidoreductase</fullName>
    </submittedName>
</protein>
<keyword evidence="1" id="KW-0520">NAD</keyword>
<evidence type="ECO:0000313" key="4">
    <source>
        <dbReference type="EMBL" id="BCT74740.1"/>
    </source>
</evidence>
<dbReference type="Gene3D" id="3.40.50.720">
    <property type="entry name" value="NAD(P)-binding Rossmann-like Domain"/>
    <property type="match status" value="1"/>
</dbReference>